<sequence>MTDHSEEQAMELEALEAIWPTEFRPLDPEEPLPPDWPAEPTIYSVDLSPAAEGEDPDDYPFRMQLLFQHTDRYPEEPPRLKVKSVKGLTDADVATVKEKVDGLVEENIGLAMIYTLAEAVKEWLRDKANVPVEEEEEDPEAAKARREEEEEKRLAEMRALGTPVTPENFRRWKEKFDAEQALARAMDPDLLARKAREQRLTGRQYFTQTDPAKQAEDQGELYLDEDDFDDDDDEGMLDEYLGEEGEV</sequence>
<dbReference type="InterPro" id="IPR006575">
    <property type="entry name" value="RWD_dom"/>
</dbReference>
<proteinExistence type="predicted"/>
<dbReference type="SUPFAM" id="SSF54495">
    <property type="entry name" value="UBC-like"/>
    <property type="match status" value="1"/>
</dbReference>
<evidence type="ECO:0000313" key="3">
    <source>
        <dbReference type="EMBL" id="JAC80446.1"/>
    </source>
</evidence>
<feature type="compositionally biased region" description="Basic and acidic residues" evidence="1">
    <location>
        <begin position="140"/>
        <end position="156"/>
    </location>
</feature>
<dbReference type="EMBL" id="GBEZ01004799">
    <property type="protein sequence ID" value="JAC80446.1"/>
    <property type="molecule type" value="Transcribed_RNA"/>
</dbReference>
<dbReference type="PANTHER" id="PTHR12292">
    <property type="entry name" value="RWD DOMAIN-CONTAINING PROTEIN"/>
    <property type="match status" value="1"/>
</dbReference>
<dbReference type="PROSITE" id="PS50908">
    <property type="entry name" value="RWD"/>
    <property type="match status" value="1"/>
</dbReference>
<dbReference type="AlphaFoldDB" id="A0A061SCG0"/>
<dbReference type="FunFam" id="3.10.110.10:FF:000050">
    <property type="entry name" value="eIF-2-alpha kinase GCN2"/>
    <property type="match status" value="1"/>
</dbReference>
<evidence type="ECO:0000256" key="1">
    <source>
        <dbReference type="SAM" id="MobiDB-lite"/>
    </source>
</evidence>
<gene>
    <name evidence="3" type="ORF">TSPGSL018_10263</name>
</gene>
<dbReference type="Pfam" id="PF16543">
    <property type="entry name" value="DFRP_C"/>
    <property type="match status" value="1"/>
</dbReference>
<accession>A0A061SCG0</accession>
<dbReference type="InterPro" id="IPR040213">
    <property type="entry name" value="GIR2-like"/>
</dbReference>
<dbReference type="Pfam" id="PF05773">
    <property type="entry name" value="RWD"/>
    <property type="match status" value="1"/>
</dbReference>
<dbReference type="GO" id="GO:0009893">
    <property type="term" value="P:positive regulation of metabolic process"/>
    <property type="evidence" value="ECO:0007669"/>
    <property type="project" value="UniProtKB-ARBA"/>
</dbReference>
<feature type="domain" description="RWD" evidence="2">
    <location>
        <begin position="10"/>
        <end position="127"/>
    </location>
</feature>
<organism evidence="3">
    <name type="scientific">Tetraselmis sp. GSL018</name>
    <dbReference type="NCBI Taxonomy" id="582737"/>
    <lineage>
        <taxon>Eukaryota</taxon>
        <taxon>Viridiplantae</taxon>
        <taxon>Chlorophyta</taxon>
        <taxon>core chlorophytes</taxon>
        <taxon>Chlorodendrophyceae</taxon>
        <taxon>Chlorodendrales</taxon>
        <taxon>Chlorodendraceae</taxon>
        <taxon>Tetraselmis</taxon>
    </lineage>
</organism>
<dbReference type="GO" id="GO:0010468">
    <property type="term" value="P:regulation of gene expression"/>
    <property type="evidence" value="ECO:0007669"/>
    <property type="project" value="UniProtKB-ARBA"/>
</dbReference>
<dbReference type="GO" id="GO:0051246">
    <property type="term" value="P:regulation of protein metabolic process"/>
    <property type="evidence" value="ECO:0007669"/>
    <property type="project" value="UniProtKB-ARBA"/>
</dbReference>
<feature type="compositionally biased region" description="Acidic residues" evidence="1">
    <location>
        <begin position="217"/>
        <end position="247"/>
    </location>
</feature>
<feature type="region of interest" description="Disordered" evidence="1">
    <location>
        <begin position="202"/>
        <end position="247"/>
    </location>
</feature>
<dbReference type="Gene3D" id="3.10.110.10">
    <property type="entry name" value="Ubiquitin Conjugating Enzyme"/>
    <property type="match status" value="1"/>
</dbReference>
<dbReference type="CDD" id="cd23823">
    <property type="entry name" value="RWD_GCN2"/>
    <property type="match status" value="1"/>
</dbReference>
<evidence type="ECO:0000259" key="2">
    <source>
        <dbReference type="PROSITE" id="PS50908"/>
    </source>
</evidence>
<reference evidence="3" key="1">
    <citation type="submission" date="2014-05" db="EMBL/GenBank/DDBJ databases">
        <title>The transcriptome of the halophilic microalga Tetraselmis sp. GSL018 isolated from the Great Salt Lake, Utah.</title>
        <authorList>
            <person name="Jinkerson R.E."/>
            <person name="D'Adamo S."/>
            <person name="Posewitz M.C."/>
        </authorList>
    </citation>
    <scope>NUCLEOTIDE SEQUENCE</scope>
    <source>
        <strain evidence="3">GSL018</strain>
    </source>
</reference>
<protein>
    <submittedName>
        <fullName evidence="3">Rwd domain-containing protein 1-like</fullName>
    </submittedName>
</protein>
<dbReference type="InterPro" id="IPR032378">
    <property type="entry name" value="ZC3H15/TMA46_C"/>
</dbReference>
<dbReference type="SMART" id="SM00591">
    <property type="entry name" value="RWD"/>
    <property type="match status" value="1"/>
</dbReference>
<dbReference type="GO" id="GO:0033554">
    <property type="term" value="P:cellular response to stress"/>
    <property type="evidence" value="ECO:0007669"/>
    <property type="project" value="UniProtKB-ARBA"/>
</dbReference>
<feature type="region of interest" description="Disordered" evidence="1">
    <location>
        <begin position="130"/>
        <end position="160"/>
    </location>
</feature>
<name>A0A061SCG0_9CHLO</name>
<dbReference type="InterPro" id="IPR016135">
    <property type="entry name" value="UBQ-conjugating_enzyme/RWD"/>
</dbReference>